<keyword evidence="2" id="KW-0004">4Fe-4S</keyword>
<evidence type="ECO:0000256" key="2">
    <source>
        <dbReference type="ARBA" id="ARBA00022485"/>
    </source>
</evidence>
<dbReference type="Gene3D" id="3.20.20.70">
    <property type="entry name" value="Aldolase class I"/>
    <property type="match status" value="1"/>
</dbReference>
<dbReference type="InterPro" id="IPR007197">
    <property type="entry name" value="rSAM"/>
</dbReference>
<dbReference type="InterPro" id="IPR013785">
    <property type="entry name" value="Aldolase_TIM"/>
</dbReference>
<dbReference type="CDD" id="cd01335">
    <property type="entry name" value="Radical_SAM"/>
    <property type="match status" value="1"/>
</dbReference>
<evidence type="ECO:0000256" key="4">
    <source>
        <dbReference type="ARBA" id="ARBA00022723"/>
    </source>
</evidence>
<keyword evidence="4" id="KW-0479">Metal-binding</keyword>
<dbReference type="InterPro" id="IPR006638">
    <property type="entry name" value="Elp3/MiaA/NifB-like_rSAM"/>
</dbReference>
<dbReference type="SFLD" id="SFLDS00029">
    <property type="entry name" value="Radical_SAM"/>
    <property type="match status" value="1"/>
</dbReference>
<evidence type="ECO:0000256" key="7">
    <source>
        <dbReference type="ARBA" id="ARBA00023150"/>
    </source>
</evidence>
<dbReference type="InterPro" id="IPR058240">
    <property type="entry name" value="rSAM_sf"/>
</dbReference>
<dbReference type="GO" id="GO:0061798">
    <property type="term" value="F:GTP 3',8'-cyclase activity"/>
    <property type="evidence" value="ECO:0007669"/>
    <property type="project" value="TreeGrafter"/>
</dbReference>
<dbReference type="GO" id="GO:0046872">
    <property type="term" value="F:metal ion binding"/>
    <property type="evidence" value="ECO:0007669"/>
    <property type="project" value="UniProtKB-KW"/>
</dbReference>
<proteinExistence type="predicted"/>
<reference evidence="9" key="1">
    <citation type="submission" date="2018-05" db="EMBL/GenBank/DDBJ databases">
        <authorList>
            <person name="Lanie J.A."/>
            <person name="Ng W.-L."/>
            <person name="Kazmierczak K.M."/>
            <person name="Andrzejewski T.M."/>
            <person name="Davidsen T.M."/>
            <person name="Wayne K.J."/>
            <person name="Tettelin H."/>
            <person name="Glass J.I."/>
            <person name="Rusch D."/>
            <person name="Podicherti R."/>
            <person name="Tsui H.-C.T."/>
            <person name="Winkler M.E."/>
        </authorList>
    </citation>
    <scope>NUCLEOTIDE SEQUENCE</scope>
</reference>
<dbReference type="PANTHER" id="PTHR22960:SF0">
    <property type="entry name" value="MOLYBDENUM COFACTOR BIOSYNTHESIS PROTEIN 1"/>
    <property type="match status" value="1"/>
</dbReference>
<protein>
    <recommendedName>
        <fullName evidence="8">Radical SAM core domain-containing protein</fullName>
    </recommendedName>
</protein>
<evidence type="ECO:0000259" key="8">
    <source>
        <dbReference type="PROSITE" id="PS51918"/>
    </source>
</evidence>
<keyword evidence="6" id="KW-0411">Iron-sulfur</keyword>
<dbReference type="SMART" id="SM00729">
    <property type="entry name" value="Elp3"/>
    <property type="match status" value="1"/>
</dbReference>
<dbReference type="EMBL" id="UINC01089759">
    <property type="protein sequence ID" value="SVC41108.1"/>
    <property type="molecule type" value="Genomic_DNA"/>
</dbReference>
<keyword evidence="5" id="KW-0408">Iron</keyword>
<dbReference type="GO" id="GO:0006777">
    <property type="term" value="P:Mo-molybdopterin cofactor biosynthetic process"/>
    <property type="evidence" value="ECO:0007669"/>
    <property type="project" value="UniProtKB-KW"/>
</dbReference>
<dbReference type="InterPro" id="IPR050105">
    <property type="entry name" value="MoCo_biosynth_MoaA/MoaC"/>
</dbReference>
<evidence type="ECO:0000313" key="9">
    <source>
        <dbReference type="EMBL" id="SVC41108.1"/>
    </source>
</evidence>
<dbReference type="PANTHER" id="PTHR22960">
    <property type="entry name" value="MOLYBDOPTERIN COFACTOR SYNTHESIS PROTEIN A"/>
    <property type="match status" value="1"/>
</dbReference>
<dbReference type="SFLD" id="SFLDG01386">
    <property type="entry name" value="main_SPASM_domain-containing"/>
    <property type="match status" value="1"/>
</dbReference>
<gene>
    <name evidence="9" type="ORF">METZ01_LOCUS293962</name>
</gene>
<keyword evidence="7" id="KW-0501">Molybdenum cofactor biosynthesis</keyword>
<keyword evidence="3" id="KW-0949">S-adenosyl-L-methionine</keyword>
<dbReference type="InterPro" id="IPR000385">
    <property type="entry name" value="MoaA_NifB_PqqE_Fe-S-bd_CS"/>
</dbReference>
<evidence type="ECO:0000256" key="1">
    <source>
        <dbReference type="ARBA" id="ARBA00001966"/>
    </source>
</evidence>
<dbReference type="SUPFAM" id="SSF102114">
    <property type="entry name" value="Radical SAM enzymes"/>
    <property type="match status" value="1"/>
</dbReference>
<accession>A0A382LX68</accession>
<name>A0A382LX68_9ZZZZ</name>
<sequence>MVIKDKFNRPIKDLRISVIDRCNFRCPYCMPKEIYGERYQFLKNDQLLSFDEIITISEVFSKFGVEKLRITGGEPLLRKDLSLLIKDLKSILGIKEIALTTNGFFLNKYALDLKQSGVDRLTVSLDSLNPETYKKLNGQNLDIKKTLEGIKFAQSIGFENIKINCVVMKGINEEQIIDLVNFGRD</sequence>
<dbReference type="PROSITE" id="PS51918">
    <property type="entry name" value="RADICAL_SAM"/>
    <property type="match status" value="1"/>
</dbReference>
<dbReference type="SFLD" id="SFLDG01067">
    <property type="entry name" value="SPASM/twitch_domain_containing"/>
    <property type="match status" value="1"/>
</dbReference>
<evidence type="ECO:0000256" key="3">
    <source>
        <dbReference type="ARBA" id="ARBA00022691"/>
    </source>
</evidence>
<dbReference type="GO" id="GO:0061799">
    <property type="term" value="F:cyclic pyranopterin monophosphate synthase activity"/>
    <property type="evidence" value="ECO:0007669"/>
    <property type="project" value="TreeGrafter"/>
</dbReference>
<evidence type="ECO:0000256" key="5">
    <source>
        <dbReference type="ARBA" id="ARBA00023004"/>
    </source>
</evidence>
<feature type="non-terminal residue" evidence="9">
    <location>
        <position position="185"/>
    </location>
</feature>
<dbReference type="PROSITE" id="PS01305">
    <property type="entry name" value="MOAA_NIFB_PQQE"/>
    <property type="match status" value="1"/>
</dbReference>
<feature type="domain" description="Radical SAM core" evidence="8">
    <location>
        <begin position="6"/>
        <end position="185"/>
    </location>
</feature>
<evidence type="ECO:0000256" key="6">
    <source>
        <dbReference type="ARBA" id="ARBA00023014"/>
    </source>
</evidence>
<dbReference type="GO" id="GO:0051539">
    <property type="term" value="F:4 iron, 4 sulfur cluster binding"/>
    <property type="evidence" value="ECO:0007669"/>
    <property type="project" value="UniProtKB-KW"/>
</dbReference>
<comment type="cofactor">
    <cofactor evidence="1">
        <name>[4Fe-4S] cluster</name>
        <dbReference type="ChEBI" id="CHEBI:49883"/>
    </cofactor>
</comment>
<dbReference type="AlphaFoldDB" id="A0A382LX68"/>
<organism evidence="9">
    <name type="scientific">marine metagenome</name>
    <dbReference type="NCBI Taxonomy" id="408172"/>
    <lineage>
        <taxon>unclassified sequences</taxon>
        <taxon>metagenomes</taxon>
        <taxon>ecological metagenomes</taxon>
    </lineage>
</organism>
<dbReference type="Pfam" id="PF04055">
    <property type="entry name" value="Radical_SAM"/>
    <property type="match status" value="1"/>
</dbReference>